<organism evidence="6 7">
    <name type="scientific">Strigops habroptila</name>
    <name type="common">Kakapo</name>
    <dbReference type="NCBI Taxonomy" id="2489341"/>
    <lineage>
        <taxon>Eukaryota</taxon>
        <taxon>Metazoa</taxon>
        <taxon>Chordata</taxon>
        <taxon>Craniata</taxon>
        <taxon>Vertebrata</taxon>
        <taxon>Euteleostomi</taxon>
        <taxon>Archelosauria</taxon>
        <taxon>Archosauria</taxon>
        <taxon>Dinosauria</taxon>
        <taxon>Saurischia</taxon>
        <taxon>Theropoda</taxon>
        <taxon>Coelurosauria</taxon>
        <taxon>Aves</taxon>
        <taxon>Neognathae</taxon>
        <taxon>Neoaves</taxon>
        <taxon>Telluraves</taxon>
        <taxon>Australaves</taxon>
        <taxon>Psittaciformes</taxon>
        <taxon>Psittacidae</taxon>
        <taxon>Strigops</taxon>
    </lineage>
</organism>
<dbReference type="OMA" id="NGVEACQ"/>
<evidence type="ECO:0000256" key="4">
    <source>
        <dbReference type="PIRSR" id="PIRSR601310-3"/>
    </source>
</evidence>
<comment type="similarity">
    <text evidence="2">Belongs to the HINT family.</text>
</comment>
<evidence type="ECO:0000256" key="2">
    <source>
        <dbReference type="ARBA" id="ARBA00025764"/>
    </source>
</evidence>
<reference evidence="6" key="1">
    <citation type="submission" date="2025-08" db="UniProtKB">
        <authorList>
            <consortium name="Ensembl"/>
        </authorList>
    </citation>
    <scope>IDENTIFICATION</scope>
</reference>
<feature type="short sequence motif" description="Histidine triad motif" evidence="4">
    <location>
        <begin position="112"/>
        <end position="116"/>
    </location>
</feature>
<dbReference type="PANTHER" id="PTHR23089">
    <property type="entry name" value="HISTIDINE TRIAD HIT PROTEIN"/>
    <property type="match status" value="1"/>
</dbReference>
<dbReference type="InterPro" id="IPR011146">
    <property type="entry name" value="HIT-like"/>
</dbReference>
<sequence>MDVNSKRLSSDRNELVLRWRNGGLDVPRNSIVEFSRLCCCLVFHDLSPQAPTLFLVMPKEAIIRLSEAEDSGESLLGRLMIVGKKCAAHLGLTDGFRMVAGEGPEGGQSVHHVHLHILGGRQLGWPPG</sequence>
<comment type="catalytic activity">
    <reaction evidence="1">
        <text>adenosine 5'-phosphoramidate + H2O = NH4(+) + AMP</text>
        <dbReference type="Rhea" id="RHEA:67916"/>
        <dbReference type="ChEBI" id="CHEBI:15377"/>
        <dbReference type="ChEBI" id="CHEBI:28938"/>
        <dbReference type="ChEBI" id="CHEBI:57890"/>
        <dbReference type="ChEBI" id="CHEBI:456215"/>
    </reaction>
</comment>
<reference evidence="6" key="2">
    <citation type="submission" date="2025-09" db="UniProtKB">
        <authorList>
            <consortium name="Ensembl"/>
        </authorList>
    </citation>
    <scope>IDENTIFICATION</scope>
</reference>
<proteinExistence type="inferred from homology"/>
<name>A0A672U8D2_STRHB</name>
<dbReference type="Ensembl" id="ENSSHBT00005013420.1">
    <property type="protein sequence ID" value="ENSSHBP00005011156.1"/>
    <property type="gene ID" value="ENSSHBG00005009692.1"/>
</dbReference>
<dbReference type="Gene3D" id="3.30.428.10">
    <property type="entry name" value="HIT-like"/>
    <property type="match status" value="1"/>
</dbReference>
<dbReference type="Pfam" id="PF01230">
    <property type="entry name" value="HIT"/>
    <property type="match status" value="1"/>
</dbReference>
<feature type="domain" description="HIT" evidence="5">
    <location>
        <begin position="40"/>
        <end position="122"/>
    </location>
</feature>
<dbReference type="PRINTS" id="PR00332">
    <property type="entry name" value="HISTRIAD"/>
</dbReference>
<evidence type="ECO:0000259" key="5">
    <source>
        <dbReference type="Pfam" id="PF01230"/>
    </source>
</evidence>
<dbReference type="GO" id="GO:0003824">
    <property type="term" value="F:catalytic activity"/>
    <property type="evidence" value="ECO:0007669"/>
    <property type="project" value="InterPro"/>
</dbReference>
<dbReference type="InParanoid" id="A0A672U8D2"/>
<keyword evidence="7" id="KW-1185">Reference proteome</keyword>
<dbReference type="SUPFAM" id="SSF54197">
    <property type="entry name" value="HIT-like"/>
    <property type="match status" value="1"/>
</dbReference>
<dbReference type="GeneTree" id="ENSGT00940000154451"/>
<evidence type="ECO:0000313" key="7">
    <source>
        <dbReference type="Proteomes" id="UP000472266"/>
    </source>
</evidence>
<protein>
    <recommendedName>
        <fullName evidence="5">HIT domain-containing protein</fullName>
    </recommendedName>
</protein>
<evidence type="ECO:0000313" key="6">
    <source>
        <dbReference type="Ensembl" id="ENSSHBP00005011156.1"/>
    </source>
</evidence>
<evidence type="ECO:0000256" key="1">
    <source>
        <dbReference type="ARBA" id="ARBA00024472"/>
    </source>
</evidence>
<dbReference type="InterPro" id="IPR036265">
    <property type="entry name" value="HIT-like_sf"/>
</dbReference>
<feature type="active site" description="Tele-AMP-histidine intermediate" evidence="3">
    <location>
        <position position="114"/>
    </location>
</feature>
<evidence type="ECO:0000256" key="3">
    <source>
        <dbReference type="PIRSR" id="PIRSR601310-1"/>
    </source>
</evidence>
<accession>A0A672U8D2</accession>
<dbReference type="Proteomes" id="UP000472266">
    <property type="component" value="Unplaced"/>
</dbReference>
<dbReference type="InterPro" id="IPR001310">
    <property type="entry name" value="Histidine_triad_HIT"/>
</dbReference>
<dbReference type="AlphaFoldDB" id="A0A672U8D2"/>